<dbReference type="GO" id="GO:0051287">
    <property type="term" value="F:NAD binding"/>
    <property type="evidence" value="ECO:0007669"/>
    <property type="project" value="InterPro"/>
</dbReference>
<dbReference type="InterPro" id="IPR050223">
    <property type="entry name" value="D-isomer_2-hydroxyacid_DH"/>
</dbReference>
<dbReference type="GO" id="GO:0016618">
    <property type="term" value="F:hydroxypyruvate reductase [NAD(P)H] activity"/>
    <property type="evidence" value="ECO:0007669"/>
    <property type="project" value="TreeGrafter"/>
</dbReference>
<dbReference type="SUPFAM" id="SSF51735">
    <property type="entry name" value="NAD(P)-binding Rossmann-fold domains"/>
    <property type="match status" value="1"/>
</dbReference>
<keyword evidence="3" id="KW-0520">NAD</keyword>
<dbReference type="Gene3D" id="3.40.50.720">
    <property type="entry name" value="NAD(P)-binding Rossmann-like Domain"/>
    <property type="match status" value="2"/>
</dbReference>
<feature type="region of interest" description="Disordered" evidence="5">
    <location>
        <begin position="1"/>
        <end position="27"/>
    </location>
</feature>
<evidence type="ECO:0000256" key="4">
    <source>
        <dbReference type="RuleBase" id="RU003719"/>
    </source>
</evidence>
<comment type="similarity">
    <text evidence="1 4">Belongs to the D-isomer specific 2-hydroxyacid dehydrogenase family.</text>
</comment>
<keyword evidence="2 4" id="KW-0560">Oxidoreductase</keyword>
<organism evidence="8">
    <name type="scientific">Microbacterium sp. LWS13-1.2</name>
    <dbReference type="NCBI Taxonomy" id="3135264"/>
    <lineage>
        <taxon>Bacteria</taxon>
        <taxon>Bacillati</taxon>
        <taxon>Actinomycetota</taxon>
        <taxon>Actinomycetes</taxon>
        <taxon>Micrococcales</taxon>
        <taxon>Microbacteriaceae</taxon>
        <taxon>Microbacterium</taxon>
    </lineage>
</organism>
<protein>
    <submittedName>
        <fullName evidence="8">Hydroxyacid dehydrogenase</fullName>
    </submittedName>
</protein>
<evidence type="ECO:0000256" key="1">
    <source>
        <dbReference type="ARBA" id="ARBA00005854"/>
    </source>
</evidence>
<dbReference type="InterPro" id="IPR006140">
    <property type="entry name" value="D-isomer_DH_NAD-bd"/>
</dbReference>
<dbReference type="SUPFAM" id="SSF52283">
    <property type="entry name" value="Formate/glycerate dehydrogenase catalytic domain-like"/>
    <property type="match status" value="1"/>
</dbReference>
<reference evidence="8" key="1">
    <citation type="submission" date="2024-04" db="EMBL/GenBank/DDBJ databases">
        <authorList>
            <person name="Roder T."/>
            <person name="Oberhansli S."/>
            <person name="Kreuzer M."/>
        </authorList>
    </citation>
    <scope>NUCLEOTIDE SEQUENCE</scope>
    <source>
        <strain evidence="8">LWS13-1.2</strain>
    </source>
</reference>
<dbReference type="InterPro" id="IPR006139">
    <property type="entry name" value="D-isomer_2_OHA_DH_cat_dom"/>
</dbReference>
<dbReference type="PANTHER" id="PTHR10996:SF178">
    <property type="entry name" value="2-HYDROXYACID DEHYDROGENASE YGL185C-RELATED"/>
    <property type="match status" value="1"/>
</dbReference>
<dbReference type="AlphaFoldDB" id="A0AAU6SE11"/>
<dbReference type="GO" id="GO:0005829">
    <property type="term" value="C:cytosol"/>
    <property type="evidence" value="ECO:0007669"/>
    <property type="project" value="TreeGrafter"/>
</dbReference>
<dbReference type="EMBL" id="CP151632">
    <property type="protein sequence ID" value="WZO35100.1"/>
    <property type="molecule type" value="Genomic_DNA"/>
</dbReference>
<accession>A0AAU6SE11</accession>
<evidence type="ECO:0000259" key="7">
    <source>
        <dbReference type="Pfam" id="PF02826"/>
    </source>
</evidence>
<dbReference type="Pfam" id="PF00389">
    <property type="entry name" value="2-Hacid_dh"/>
    <property type="match status" value="1"/>
</dbReference>
<dbReference type="InterPro" id="IPR036291">
    <property type="entry name" value="NAD(P)-bd_dom_sf"/>
</dbReference>
<gene>
    <name evidence="8" type="ORF">MRBLWS13_002778</name>
</gene>
<dbReference type="CDD" id="cd12167">
    <property type="entry name" value="2-Hacid_dh_8"/>
    <property type="match status" value="1"/>
</dbReference>
<feature type="domain" description="D-isomer specific 2-hydroxyacid dehydrogenase catalytic" evidence="6">
    <location>
        <begin position="54"/>
        <end position="356"/>
    </location>
</feature>
<evidence type="ECO:0000313" key="8">
    <source>
        <dbReference type="EMBL" id="WZO35100.1"/>
    </source>
</evidence>
<evidence type="ECO:0000256" key="5">
    <source>
        <dbReference type="SAM" id="MobiDB-lite"/>
    </source>
</evidence>
<feature type="domain" description="D-isomer specific 2-hydroxyacid dehydrogenase NAD-binding" evidence="7">
    <location>
        <begin position="150"/>
        <end position="326"/>
    </location>
</feature>
<feature type="compositionally biased region" description="Basic and acidic residues" evidence="5">
    <location>
        <begin position="15"/>
        <end position="27"/>
    </location>
</feature>
<evidence type="ECO:0000259" key="6">
    <source>
        <dbReference type="Pfam" id="PF00389"/>
    </source>
</evidence>
<dbReference type="RefSeq" id="WP_349425938.1">
    <property type="nucleotide sequence ID" value="NZ_CP151632.1"/>
</dbReference>
<dbReference type="GO" id="GO:0030267">
    <property type="term" value="F:glyoxylate reductase (NADPH) activity"/>
    <property type="evidence" value="ECO:0007669"/>
    <property type="project" value="TreeGrafter"/>
</dbReference>
<name>A0AAU6SE11_9MICO</name>
<evidence type="ECO:0000256" key="3">
    <source>
        <dbReference type="ARBA" id="ARBA00023027"/>
    </source>
</evidence>
<dbReference type="Pfam" id="PF02826">
    <property type="entry name" value="2-Hacid_dh_C"/>
    <property type="match status" value="1"/>
</dbReference>
<proteinExistence type="inferred from homology"/>
<dbReference type="PANTHER" id="PTHR10996">
    <property type="entry name" value="2-HYDROXYACID DEHYDROGENASE-RELATED"/>
    <property type="match status" value="1"/>
</dbReference>
<evidence type="ECO:0000256" key="2">
    <source>
        <dbReference type="ARBA" id="ARBA00023002"/>
    </source>
</evidence>
<sequence length="379" mass="40902">MTTPHELRTPVIPDDAGRPRVTNEGKRTPVLSERRRVRAAFGMSPELAPFVFGPDERTRLSALLDIDIDDPRGVQAADAAASDVELLITGWGAPILDERALNRFPSLRAIVHWGGGIDFLNTAAAARRELQVSSGRWANAIPVAEYTVAMITLAAKGAFGASELYRREQRFIDREAEFPHTGLAGTNVGIIGASTIGALVIKKLQDYDVQVLVYDPFLPAPQAEELGVELIDDLRELARRSRILSIHAPDIPQTRRMVSRSVLASLPDDATLINTARGALVDQGALVDELSTGRISAVLDVTEPDVLPVGHPLYALPNVFLTPHLAGSMGNELRRLGASAVREVERFVAGTPFAHAIPTHAFLPLASHPSSEPSSARAE</sequence>